<keyword evidence="3" id="KW-1185">Reference proteome</keyword>
<name>A0ABN2X2L0_9ACTN</name>
<accession>A0ABN2X2L0</accession>
<sequence length="290" mass="32472">MAKRNPAPQSVYRRQLASRLKELRDARELTLTEVAGIVEVNQSSLSRIENGERGTTPVLVKALLDCYEVTDPVEREDILDLVRADQAQRQQWWKKYSTVINTTQYAGYLALESSATSFRSYEPQLVPGLLQTADYARQVITAMRVDLTARQVDALVTVRMERQEKVMGRPDAPKLWAVIDEAAIRRIAGSPSVLKGQLEHLLAVAPSPNLTVQLLPFSAGFHPGLYGSFMLMGFPEPNPDVVWVENLTNSVGFEGSEDVERYAEVFDHLRARALGPPETRGQINKILKEL</sequence>
<feature type="domain" description="HTH cro/C1-type" evidence="1">
    <location>
        <begin position="20"/>
        <end position="75"/>
    </location>
</feature>
<reference evidence="2 3" key="1">
    <citation type="journal article" date="2019" name="Int. J. Syst. Evol. Microbiol.">
        <title>The Global Catalogue of Microorganisms (GCM) 10K type strain sequencing project: providing services to taxonomists for standard genome sequencing and annotation.</title>
        <authorList>
            <consortium name="The Broad Institute Genomics Platform"/>
            <consortium name="The Broad Institute Genome Sequencing Center for Infectious Disease"/>
            <person name="Wu L."/>
            <person name="Ma J."/>
        </authorList>
    </citation>
    <scope>NUCLEOTIDE SEQUENCE [LARGE SCALE GENOMIC DNA]</scope>
    <source>
        <strain evidence="2 3">JCM 14559</strain>
    </source>
</reference>
<dbReference type="Pfam" id="PF19054">
    <property type="entry name" value="DUF5753"/>
    <property type="match status" value="1"/>
</dbReference>
<evidence type="ECO:0000313" key="3">
    <source>
        <dbReference type="Proteomes" id="UP001500897"/>
    </source>
</evidence>
<comment type="caution">
    <text evidence="2">The sequence shown here is derived from an EMBL/GenBank/DDBJ whole genome shotgun (WGS) entry which is preliminary data.</text>
</comment>
<dbReference type="Pfam" id="PF13560">
    <property type="entry name" value="HTH_31"/>
    <property type="match status" value="1"/>
</dbReference>
<dbReference type="SUPFAM" id="SSF47413">
    <property type="entry name" value="lambda repressor-like DNA-binding domains"/>
    <property type="match status" value="1"/>
</dbReference>
<protein>
    <submittedName>
        <fullName evidence="2">Helix-turn-helix transcriptional regulator</fullName>
    </submittedName>
</protein>
<dbReference type="CDD" id="cd00093">
    <property type="entry name" value="HTH_XRE"/>
    <property type="match status" value="1"/>
</dbReference>
<gene>
    <name evidence="2" type="ORF">GCM10009759_39200</name>
</gene>
<dbReference type="InterPro" id="IPR043917">
    <property type="entry name" value="DUF5753"/>
</dbReference>
<dbReference type="InterPro" id="IPR010982">
    <property type="entry name" value="Lambda_DNA-bd_dom_sf"/>
</dbReference>
<proteinExistence type="predicted"/>
<dbReference type="SMART" id="SM00530">
    <property type="entry name" value="HTH_XRE"/>
    <property type="match status" value="1"/>
</dbReference>
<dbReference type="Proteomes" id="UP001500897">
    <property type="component" value="Unassembled WGS sequence"/>
</dbReference>
<evidence type="ECO:0000259" key="1">
    <source>
        <dbReference type="PROSITE" id="PS50943"/>
    </source>
</evidence>
<dbReference type="Gene3D" id="1.10.260.40">
    <property type="entry name" value="lambda repressor-like DNA-binding domains"/>
    <property type="match status" value="1"/>
</dbReference>
<dbReference type="InterPro" id="IPR001387">
    <property type="entry name" value="Cro/C1-type_HTH"/>
</dbReference>
<dbReference type="PROSITE" id="PS50943">
    <property type="entry name" value="HTH_CROC1"/>
    <property type="match status" value="1"/>
</dbReference>
<evidence type="ECO:0000313" key="2">
    <source>
        <dbReference type="EMBL" id="GAA2103614.1"/>
    </source>
</evidence>
<dbReference type="EMBL" id="BAAANS010000025">
    <property type="protein sequence ID" value="GAA2103614.1"/>
    <property type="molecule type" value="Genomic_DNA"/>
</dbReference>
<dbReference type="RefSeq" id="WP_344553601.1">
    <property type="nucleotide sequence ID" value="NZ_BAAANS010000025.1"/>
</dbReference>
<organism evidence="2 3">
    <name type="scientific">Kitasatospora saccharophila</name>
    <dbReference type="NCBI Taxonomy" id="407973"/>
    <lineage>
        <taxon>Bacteria</taxon>
        <taxon>Bacillati</taxon>
        <taxon>Actinomycetota</taxon>
        <taxon>Actinomycetes</taxon>
        <taxon>Kitasatosporales</taxon>
        <taxon>Streptomycetaceae</taxon>
        <taxon>Kitasatospora</taxon>
    </lineage>
</organism>